<evidence type="ECO:0000313" key="3">
    <source>
        <dbReference type="EMBL" id="RDY31350.1"/>
    </source>
</evidence>
<dbReference type="InterPro" id="IPR002934">
    <property type="entry name" value="Polymerase_NTP_transf_dom"/>
</dbReference>
<reference evidence="3 4" key="1">
    <citation type="journal article" date="2017" name="Genome Announc.">
        <title>Draft Genome Sequence of a Sporulating and Motile Strain of Lachnotalea glycerini Isolated from Water in Quebec City, Canada.</title>
        <authorList>
            <person name="Maheux A.F."/>
            <person name="Boudreau D.K."/>
            <person name="Berube E."/>
            <person name="Boissinot M."/>
            <person name="Raymond F."/>
            <person name="Brodeur S."/>
            <person name="Corbeil J."/>
            <person name="Isabel S."/>
            <person name="Omar R.F."/>
            <person name="Bergeron M.G."/>
        </authorList>
    </citation>
    <scope>NUCLEOTIDE SEQUENCE [LARGE SCALE GENOMIC DNA]</scope>
    <source>
        <strain evidence="3 4">CCRI-19302</strain>
    </source>
</reference>
<proteinExistence type="predicted"/>
<dbReference type="AlphaFoldDB" id="A0A255IT07"/>
<evidence type="ECO:0000259" key="1">
    <source>
        <dbReference type="Pfam" id="PF01909"/>
    </source>
</evidence>
<dbReference type="GO" id="GO:0016779">
    <property type="term" value="F:nucleotidyltransferase activity"/>
    <property type="evidence" value="ECO:0007669"/>
    <property type="project" value="InterPro"/>
</dbReference>
<accession>A0A255IT07</accession>
<name>A0A255IT07_9FIRM</name>
<dbReference type="Pfam" id="PF01909">
    <property type="entry name" value="NTP_transf_2"/>
    <property type="match status" value="1"/>
</dbReference>
<reference evidence="3" key="3">
    <citation type="submission" date="2018-07" db="EMBL/GenBank/DDBJ databases">
        <authorList>
            <person name="Quirk P.G."/>
            <person name="Krulwich T.A."/>
        </authorList>
    </citation>
    <scope>NUCLEOTIDE SEQUENCE</scope>
    <source>
        <strain evidence="3">CCRI-19302</strain>
    </source>
</reference>
<evidence type="ECO:0000313" key="4">
    <source>
        <dbReference type="Proteomes" id="UP000216411"/>
    </source>
</evidence>
<dbReference type="Gene3D" id="3.30.460.10">
    <property type="entry name" value="Beta Polymerase, domain 2"/>
    <property type="match status" value="1"/>
</dbReference>
<protein>
    <submittedName>
        <fullName evidence="3">Nucleotidyltransferase domain-containing protein</fullName>
    </submittedName>
    <submittedName>
        <fullName evidence="2">Nucleotidyltransferase-like protein</fullName>
    </submittedName>
</protein>
<keyword evidence="2" id="KW-0808">Transferase</keyword>
<dbReference type="RefSeq" id="WP_094376226.1">
    <property type="nucleotide sequence ID" value="NZ_NOKA02000017.1"/>
</dbReference>
<reference evidence="2 5" key="2">
    <citation type="submission" date="2018-05" db="EMBL/GenBank/DDBJ databases">
        <title>Genomic Encyclopedia of Type Strains, Phase IV (KMG-IV): sequencing the most valuable type-strain genomes for metagenomic binning, comparative biology and taxonomic classification.</title>
        <authorList>
            <person name="Goeker M."/>
        </authorList>
    </citation>
    <scope>NUCLEOTIDE SEQUENCE [LARGE SCALE GENOMIC DNA]</scope>
    <source>
        <strain evidence="2 5">DSM 28816</strain>
    </source>
</reference>
<dbReference type="Proteomes" id="UP000247523">
    <property type="component" value="Unassembled WGS sequence"/>
</dbReference>
<keyword evidence="4" id="KW-1185">Reference proteome</keyword>
<organism evidence="2 5">
    <name type="scientific">Lachnotalea glycerini</name>
    <dbReference type="NCBI Taxonomy" id="1763509"/>
    <lineage>
        <taxon>Bacteria</taxon>
        <taxon>Bacillati</taxon>
        <taxon>Bacillota</taxon>
        <taxon>Clostridia</taxon>
        <taxon>Lachnospirales</taxon>
        <taxon>Lachnospiraceae</taxon>
        <taxon>Lachnotalea</taxon>
    </lineage>
</organism>
<evidence type="ECO:0000313" key="2">
    <source>
        <dbReference type="EMBL" id="PXV85672.1"/>
    </source>
</evidence>
<evidence type="ECO:0000313" key="5">
    <source>
        <dbReference type="Proteomes" id="UP000247523"/>
    </source>
</evidence>
<dbReference type="InterPro" id="IPR043519">
    <property type="entry name" value="NT_sf"/>
</dbReference>
<feature type="domain" description="Polymerase nucleotidyl transferase" evidence="1">
    <location>
        <begin position="10"/>
        <end position="69"/>
    </location>
</feature>
<dbReference type="SUPFAM" id="SSF81301">
    <property type="entry name" value="Nucleotidyltransferase"/>
    <property type="match status" value="1"/>
</dbReference>
<sequence length="261" mass="31132">MYQHHKESLEILVEFFKKREEVIAIVFGGSVAKGTERPDSDLDAMIIVTQEEYEKRRINKTLSETINGMCTYEKGYFDIKYMTKEYLQMAVHKGSEPTRNSFLCARVLFSKDDEIESIVNQIPIFQKEEKDDKQLSFYSALMVNYHYFWKVCKPEGYMRIHVMSEIIYMVYRMILQKNEVLFASNRKLEEIVEQMKYKPKEIVVLGKSFAKSGLDSDCDAFVTAFLEWSDYKEEDYSKVLTRYQEDYETWWLKPRPLVNEW</sequence>
<dbReference type="Proteomes" id="UP000216411">
    <property type="component" value="Unassembled WGS sequence"/>
</dbReference>
<dbReference type="EMBL" id="QICS01000015">
    <property type="protein sequence ID" value="PXV85672.1"/>
    <property type="molecule type" value="Genomic_DNA"/>
</dbReference>
<comment type="caution">
    <text evidence="2">The sequence shown here is derived from an EMBL/GenBank/DDBJ whole genome shotgun (WGS) entry which is preliminary data.</text>
</comment>
<dbReference type="OrthoDB" id="192359at2"/>
<dbReference type="CDD" id="cd05403">
    <property type="entry name" value="NT_KNTase_like"/>
    <property type="match status" value="1"/>
</dbReference>
<dbReference type="EMBL" id="NOKA02000017">
    <property type="protein sequence ID" value="RDY31350.1"/>
    <property type="molecule type" value="Genomic_DNA"/>
</dbReference>
<gene>
    <name evidence="2" type="ORF">C8E03_11525</name>
    <name evidence="3" type="ORF">CG710_010130</name>
</gene>